<feature type="compositionally biased region" description="Basic and acidic residues" evidence="2">
    <location>
        <begin position="1"/>
        <end position="10"/>
    </location>
</feature>
<sequence length="500" mass="57003">MSTSTRESKRGKTNVTKPPPDPKKQLKKHIVNLTKNGDSVLNEENLKEVKRYCRESGELIDFTYEIILGQLKSKRAQVRYSALQLIDVLFNRSKRFRDLVTNNLTEILRLTIGLHQTSLPPPANIAIKLKRLGVVLLKQWNEKFGIFYKQLTLTYRIIKDNPIMIVTEADASNVITHDEYVRKQRENQARIIQNDEARLQQIEKKMQESINDLIVQNLDIMEICFEMLVPKPVEDMVSSTTTTSAITDVTRIKSATTETIGPNIIESRSAEIIQENKAAHGLGSSKYELTITISTKNPTGVKETSENHVIYQNIREYSKVLLKHLDIVNGWLNDLEKLNVNSKRLTEQANNLKRRLETAKTRCEELGIKVTVEKRKNREDDDSDFEEVKIPKVKHTDASTITTTPTEASTSPSFLRSDTPNFSSRREHLNLCETRRFSVLRTHTAAARYNPLTGPGGCPREQEENLPSPKVLSPVPLAMKLQKRSHVLQNREDSSEGLQL</sequence>
<feature type="coiled-coil region" evidence="1">
    <location>
        <begin position="185"/>
        <end position="212"/>
    </location>
</feature>
<organism evidence="3 4">
    <name type="scientific">Ambispora gerdemannii</name>
    <dbReference type="NCBI Taxonomy" id="144530"/>
    <lineage>
        <taxon>Eukaryota</taxon>
        <taxon>Fungi</taxon>
        <taxon>Fungi incertae sedis</taxon>
        <taxon>Mucoromycota</taxon>
        <taxon>Glomeromycotina</taxon>
        <taxon>Glomeromycetes</taxon>
        <taxon>Archaeosporales</taxon>
        <taxon>Ambisporaceae</taxon>
        <taxon>Ambispora</taxon>
    </lineage>
</organism>
<evidence type="ECO:0000313" key="4">
    <source>
        <dbReference type="Proteomes" id="UP000789831"/>
    </source>
</evidence>
<feature type="compositionally biased region" description="Low complexity" evidence="2">
    <location>
        <begin position="398"/>
        <end position="413"/>
    </location>
</feature>
<evidence type="ECO:0000256" key="1">
    <source>
        <dbReference type="SAM" id="Coils"/>
    </source>
</evidence>
<dbReference type="PANTHER" id="PTHR28670">
    <property type="entry name" value="UV-STIMULATED SCAFFOLD PROTEIN A"/>
    <property type="match status" value="1"/>
</dbReference>
<feature type="coiled-coil region" evidence="1">
    <location>
        <begin position="328"/>
        <end position="369"/>
    </location>
</feature>
<dbReference type="Pfam" id="PF20867">
    <property type="entry name" value="UVSSA_N"/>
    <property type="match status" value="1"/>
</dbReference>
<dbReference type="AlphaFoldDB" id="A0A9N9GDW0"/>
<dbReference type="EMBL" id="CAJVPL010002136">
    <property type="protein sequence ID" value="CAG8600455.1"/>
    <property type="molecule type" value="Genomic_DNA"/>
</dbReference>
<dbReference type="GO" id="GO:0000993">
    <property type="term" value="F:RNA polymerase II complex binding"/>
    <property type="evidence" value="ECO:0007669"/>
    <property type="project" value="TreeGrafter"/>
</dbReference>
<feature type="region of interest" description="Disordered" evidence="2">
    <location>
        <begin position="1"/>
        <end position="25"/>
    </location>
</feature>
<dbReference type="InterPro" id="IPR018610">
    <property type="entry name" value="UVSSA"/>
</dbReference>
<protein>
    <submittedName>
        <fullName evidence="3">719_t:CDS:1</fullName>
    </submittedName>
</protein>
<dbReference type="InterPro" id="IPR049408">
    <property type="entry name" value="UVSSA_N_a-solenoid_rpt"/>
</dbReference>
<keyword evidence="1" id="KW-0175">Coiled coil</keyword>
<dbReference type="Proteomes" id="UP000789831">
    <property type="component" value="Unassembled WGS sequence"/>
</dbReference>
<evidence type="ECO:0000313" key="3">
    <source>
        <dbReference type="EMBL" id="CAG8600455.1"/>
    </source>
</evidence>
<keyword evidence="4" id="KW-1185">Reference proteome</keyword>
<dbReference type="GO" id="GO:0006283">
    <property type="term" value="P:transcription-coupled nucleotide-excision repair"/>
    <property type="evidence" value="ECO:0007669"/>
    <property type="project" value="TreeGrafter"/>
</dbReference>
<dbReference type="PANTHER" id="PTHR28670:SF1">
    <property type="entry name" value="UV-STIMULATED SCAFFOLD PROTEIN A"/>
    <property type="match status" value="1"/>
</dbReference>
<name>A0A9N9GDW0_9GLOM</name>
<feature type="region of interest" description="Disordered" evidence="2">
    <location>
        <begin position="448"/>
        <end position="471"/>
    </location>
</feature>
<comment type="caution">
    <text evidence="3">The sequence shown here is derived from an EMBL/GenBank/DDBJ whole genome shotgun (WGS) entry which is preliminary data.</text>
</comment>
<reference evidence="3" key="1">
    <citation type="submission" date="2021-06" db="EMBL/GenBank/DDBJ databases">
        <authorList>
            <person name="Kallberg Y."/>
            <person name="Tangrot J."/>
            <person name="Rosling A."/>
        </authorList>
    </citation>
    <scope>NUCLEOTIDE SEQUENCE</scope>
    <source>
        <strain evidence="3">MT106</strain>
    </source>
</reference>
<proteinExistence type="predicted"/>
<dbReference type="GO" id="GO:0009411">
    <property type="term" value="P:response to UV"/>
    <property type="evidence" value="ECO:0007669"/>
    <property type="project" value="InterPro"/>
</dbReference>
<dbReference type="OrthoDB" id="5594015at2759"/>
<gene>
    <name evidence="3" type="ORF">AGERDE_LOCUS9076</name>
</gene>
<accession>A0A9N9GDW0</accession>
<dbReference type="GO" id="GO:0005694">
    <property type="term" value="C:chromosome"/>
    <property type="evidence" value="ECO:0007669"/>
    <property type="project" value="TreeGrafter"/>
</dbReference>
<evidence type="ECO:0000256" key="2">
    <source>
        <dbReference type="SAM" id="MobiDB-lite"/>
    </source>
</evidence>
<feature type="region of interest" description="Disordered" evidence="2">
    <location>
        <begin position="397"/>
        <end position="421"/>
    </location>
</feature>